<evidence type="ECO:0000313" key="5">
    <source>
        <dbReference type="Proteomes" id="UP000005238"/>
    </source>
</evidence>
<evidence type="ECO:0000313" key="4">
    <source>
        <dbReference type="EnsemblProtists" id="Phyra85258"/>
    </source>
</evidence>
<dbReference type="EMBL" id="DS566154">
    <property type="status" value="NOT_ANNOTATED_CDS"/>
    <property type="molecule type" value="Genomic_DNA"/>
</dbReference>
<sequence>MTVLLWLLLLPVAFVVALASSAKLRKNAFIWFSYATITGWYYFRVLHKKYTDTNSKEPSSPSTSPPSSSTSSSNKTRSPSYPRAFEGPRDPDVIYFESRDVVERRQQEEQHERLERSGVSERSSHMSDSGSSGGSDAATPTSKHKLGLFHSRRKAAAEEAMRRVSDASSADLLTNSGASETSGSMTPGRNSATRRTYTGRKKPVSWAD</sequence>
<dbReference type="OMA" id="ITGWYYF"/>
<feature type="chain" id="PRO_5003587113" evidence="3">
    <location>
        <begin position="20"/>
        <end position="208"/>
    </location>
</feature>
<reference evidence="5" key="1">
    <citation type="journal article" date="2006" name="Science">
        <title>Phytophthora genome sequences uncover evolutionary origins and mechanisms of pathogenesis.</title>
        <authorList>
            <person name="Tyler B.M."/>
            <person name="Tripathy S."/>
            <person name="Zhang X."/>
            <person name="Dehal P."/>
            <person name="Jiang R.H."/>
            <person name="Aerts A."/>
            <person name="Arredondo F.D."/>
            <person name="Baxter L."/>
            <person name="Bensasson D."/>
            <person name="Beynon J.L."/>
            <person name="Chapman J."/>
            <person name="Damasceno C.M."/>
            <person name="Dorrance A.E."/>
            <person name="Dou D."/>
            <person name="Dickerman A.W."/>
            <person name="Dubchak I.L."/>
            <person name="Garbelotto M."/>
            <person name="Gijzen M."/>
            <person name="Gordon S.G."/>
            <person name="Govers F."/>
            <person name="Grunwald N.J."/>
            <person name="Huang W."/>
            <person name="Ivors K.L."/>
            <person name="Jones R.W."/>
            <person name="Kamoun S."/>
            <person name="Krampis K."/>
            <person name="Lamour K.H."/>
            <person name="Lee M.K."/>
            <person name="McDonald W.H."/>
            <person name="Medina M."/>
            <person name="Meijer H.J."/>
            <person name="Nordberg E.K."/>
            <person name="Maclean D.J."/>
            <person name="Ospina-Giraldo M.D."/>
            <person name="Morris P.F."/>
            <person name="Phuntumart V."/>
            <person name="Putnam N.H."/>
            <person name="Rash S."/>
            <person name="Rose J.K."/>
            <person name="Sakihama Y."/>
            <person name="Salamov A.A."/>
            <person name="Savidor A."/>
            <person name="Scheuring C.F."/>
            <person name="Smith B.M."/>
            <person name="Sobral B.W."/>
            <person name="Terry A."/>
            <person name="Torto-Alalibo T.A."/>
            <person name="Win J."/>
            <person name="Xu Z."/>
            <person name="Zhang H."/>
            <person name="Grigoriev I.V."/>
            <person name="Rokhsar D.S."/>
            <person name="Boore J.L."/>
        </authorList>
    </citation>
    <scope>NUCLEOTIDE SEQUENCE [LARGE SCALE GENOMIC DNA]</scope>
    <source>
        <strain evidence="5">Pr102</strain>
    </source>
</reference>
<feature type="compositionally biased region" description="Low complexity" evidence="1">
    <location>
        <begin position="56"/>
        <end position="80"/>
    </location>
</feature>
<dbReference type="VEuPathDB" id="FungiDB:KRP22_11938"/>
<keyword evidence="2" id="KW-1133">Transmembrane helix</keyword>
<dbReference type="InParanoid" id="H3H3Z7"/>
<feature type="signal peptide" evidence="3">
    <location>
        <begin position="1"/>
        <end position="19"/>
    </location>
</feature>
<evidence type="ECO:0000256" key="1">
    <source>
        <dbReference type="SAM" id="MobiDB-lite"/>
    </source>
</evidence>
<dbReference type="EnsemblProtists" id="Phyra85258">
    <property type="protein sequence ID" value="Phyra85258"/>
    <property type="gene ID" value="Phyra85258"/>
</dbReference>
<keyword evidence="2" id="KW-0472">Membrane</keyword>
<proteinExistence type="predicted"/>
<dbReference type="AlphaFoldDB" id="H3H3Z7"/>
<accession>H3H3Z7</accession>
<organism evidence="4 5">
    <name type="scientific">Phytophthora ramorum</name>
    <name type="common">Sudden oak death agent</name>
    <dbReference type="NCBI Taxonomy" id="164328"/>
    <lineage>
        <taxon>Eukaryota</taxon>
        <taxon>Sar</taxon>
        <taxon>Stramenopiles</taxon>
        <taxon>Oomycota</taxon>
        <taxon>Peronosporomycetes</taxon>
        <taxon>Peronosporales</taxon>
        <taxon>Peronosporaceae</taxon>
        <taxon>Phytophthora</taxon>
    </lineage>
</organism>
<evidence type="ECO:0000256" key="2">
    <source>
        <dbReference type="SAM" id="Phobius"/>
    </source>
</evidence>
<feature type="compositionally biased region" description="Basic residues" evidence="1">
    <location>
        <begin position="142"/>
        <end position="154"/>
    </location>
</feature>
<dbReference type="Proteomes" id="UP000005238">
    <property type="component" value="Unassembled WGS sequence"/>
</dbReference>
<feature type="region of interest" description="Disordered" evidence="1">
    <location>
        <begin position="103"/>
        <end position="208"/>
    </location>
</feature>
<feature type="compositionally biased region" description="Basic and acidic residues" evidence="1">
    <location>
        <begin position="103"/>
        <end position="125"/>
    </location>
</feature>
<dbReference type="VEuPathDB" id="FungiDB:KRP23_10822"/>
<protein>
    <submittedName>
        <fullName evidence="4">Uncharacterized protein</fullName>
    </submittedName>
</protein>
<keyword evidence="3" id="KW-0732">Signal</keyword>
<evidence type="ECO:0000256" key="3">
    <source>
        <dbReference type="SAM" id="SignalP"/>
    </source>
</evidence>
<reference evidence="4" key="2">
    <citation type="submission" date="2015-06" db="UniProtKB">
        <authorList>
            <consortium name="EnsemblProtists"/>
        </authorList>
    </citation>
    <scope>IDENTIFICATION</scope>
    <source>
        <strain evidence="4">Pr102</strain>
    </source>
</reference>
<keyword evidence="5" id="KW-1185">Reference proteome</keyword>
<feature type="compositionally biased region" description="Basic residues" evidence="1">
    <location>
        <begin position="197"/>
        <end position="208"/>
    </location>
</feature>
<dbReference type="eggNOG" id="ENOG502SA1P">
    <property type="taxonomic scope" value="Eukaryota"/>
</dbReference>
<name>H3H3Z7_PHYRM</name>
<dbReference type="HOGENOM" id="CLU_1323198_0_0_1"/>
<feature type="transmembrane region" description="Helical" evidence="2">
    <location>
        <begin position="29"/>
        <end position="46"/>
    </location>
</feature>
<keyword evidence="2" id="KW-0812">Transmembrane</keyword>
<feature type="region of interest" description="Disordered" evidence="1">
    <location>
        <begin position="53"/>
        <end position="91"/>
    </location>
</feature>
<feature type="compositionally biased region" description="Polar residues" evidence="1">
    <location>
        <begin position="166"/>
        <end position="196"/>
    </location>
</feature>
<feature type="compositionally biased region" description="Basic and acidic residues" evidence="1">
    <location>
        <begin position="155"/>
        <end position="165"/>
    </location>
</feature>